<dbReference type="SUPFAM" id="SSF47384">
    <property type="entry name" value="Homodimeric domain of signal transducing histidine kinase"/>
    <property type="match status" value="1"/>
</dbReference>
<evidence type="ECO:0000256" key="10">
    <source>
        <dbReference type="ARBA" id="ARBA00022777"/>
    </source>
</evidence>
<evidence type="ECO:0000313" key="24">
    <source>
        <dbReference type="Proteomes" id="UP000235533"/>
    </source>
</evidence>
<evidence type="ECO:0000259" key="22">
    <source>
        <dbReference type="PROSITE" id="PS50894"/>
    </source>
</evidence>
<dbReference type="PROSITE" id="PS50885">
    <property type="entry name" value="HAMP"/>
    <property type="match status" value="1"/>
</dbReference>
<dbReference type="SMART" id="SM00388">
    <property type="entry name" value="HisKA"/>
    <property type="match status" value="1"/>
</dbReference>
<dbReference type="EMBL" id="MCZF01000272">
    <property type="protein sequence ID" value="PMM42614.1"/>
    <property type="molecule type" value="Genomic_DNA"/>
</dbReference>
<sequence length="820" mass="92259">MFASWFDDISLQRKLLVSFSIPIALMVLVSFSVHQNTQSIVEDNHWVVHTHKAIARAQELLNLAIDMETGQRGYLITGDPVFLEPYHLALDVWNQKVHTLCEQVSDSPSQVERLRNIDALHKQWLKEAGEKEIAQRSLVGNGTTTMQNVIALTQKQTGKQLIDKIRNEIAEFISIEQKLIQIRVKESDHSANQTSYVLFLGTLFSTFISLLVAAWSSNRIKKRIHLLLNAANQVAAGHLKQVASMLDRSPSMSGNDEVAQLTHSFQKMATTLVKSNNQMHASNRDLIAERKKAEAAVKAKSEFLSTMSHEIRTPMNGVLGISQIIASQTKEPATKENIEVILDSGQHLMTILNDILDFSKVEENKLELDIAPFNFEQVIRPVCSAIKPMADEKSIRLIVDNEVPNNIDLIGDCARLRQILFNLGGNAIKFTNKGHVLIQLALNHQDNKLLLSITDTGVGIPKEKHLHIFNPFEQADASTTRKFGGTGLGLAIVKKLVELMRGEITLNSAVGLGTKFQVSLPITWQEHKSTETNPVLISTDELFHNPLNVLLVEDNRINAIVAKGFCENLGYHVEQAENGRIATEYLKTAEYDLILMDNHMPEMNGIEATQFIRQQLGLNTLIFAYTADVFREAHDSFIEAGADHVLTKPLQQESFFDALQQFSSRLPKHANDESTTDITSNIIELHREPIDKLSLTEEEISQSEVIQSFKDNHHDLTVLLKSTSKELEESIDQLIEAYIQQDLKSIRKTLHSVKGMALNLGLNMLAQQVLDLEKQIKHQQLPEIEQLQKLINRILVNEHQAQRMIMAYAAPITYIHGQVR</sequence>
<evidence type="ECO:0000259" key="19">
    <source>
        <dbReference type="PROSITE" id="PS50109"/>
    </source>
</evidence>
<evidence type="ECO:0000256" key="9">
    <source>
        <dbReference type="ARBA" id="ARBA00022741"/>
    </source>
</evidence>
<dbReference type="InterPro" id="IPR001789">
    <property type="entry name" value="Sig_transdc_resp-reg_receiver"/>
</dbReference>
<dbReference type="CDD" id="cd19410">
    <property type="entry name" value="HK9-like_sensor"/>
    <property type="match status" value="1"/>
</dbReference>
<dbReference type="CDD" id="cd17546">
    <property type="entry name" value="REC_hyHK_CKI1_RcsC-like"/>
    <property type="match status" value="1"/>
</dbReference>
<comment type="catalytic activity">
    <reaction evidence="1">
        <text>ATP + protein L-histidine = ADP + protein N-phospho-L-histidine.</text>
        <dbReference type="EC" id="2.7.13.3"/>
    </reaction>
</comment>
<dbReference type="Pfam" id="PF02518">
    <property type="entry name" value="HATPase_c"/>
    <property type="match status" value="1"/>
</dbReference>
<dbReference type="InterPro" id="IPR036890">
    <property type="entry name" value="HATPase_C_sf"/>
</dbReference>
<dbReference type="GO" id="GO:0005886">
    <property type="term" value="C:plasma membrane"/>
    <property type="evidence" value="ECO:0007669"/>
    <property type="project" value="UniProtKB-SubCell"/>
</dbReference>
<dbReference type="SMART" id="SM00304">
    <property type="entry name" value="HAMP"/>
    <property type="match status" value="2"/>
</dbReference>
<keyword evidence="14" id="KW-0902">Two-component regulatory system</keyword>
<dbReference type="PRINTS" id="PR00344">
    <property type="entry name" value="BCTRLSENSOR"/>
</dbReference>
<evidence type="ECO:0000256" key="8">
    <source>
        <dbReference type="ARBA" id="ARBA00022692"/>
    </source>
</evidence>
<dbReference type="PROSITE" id="PS50110">
    <property type="entry name" value="RESPONSE_REGULATORY"/>
    <property type="match status" value="1"/>
</dbReference>
<dbReference type="CDD" id="cd06225">
    <property type="entry name" value="HAMP"/>
    <property type="match status" value="1"/>
</dbReference>
<dbReference type="GO" id="GO:0000155">
    <property type="term" value="F:phosphorelay sensor kinase activity"/>
    <property type="evidence" value="ECO:0007669"/>
    <property type="project" value="InterPro"/>
</dbReference>
<feature type="modified residue" description="4-aspartylphosphate" evidence="17">
    <location>
        <position position="597"/>
    </location>
</feature>
<dbReference type="GO" id="GO:0016787">
    <property type="term" value="F:hydrolase activity"/>
    <property type="evidence" value="ECO:0007669"/>
    <property type="project" value="UniProtKB-KW"/>
</dbReference>
<keyword evidence="13 18" id="KW-1133">Transmembrane helix</keyword>
<dbReference type="Gene3D" id="3.30.565.10">
    <property type="entry name" value="Histidine kinase-like ATPase, C-terminal domain"/>
    <property type="match status" value="1"/>
</dbReference>
<feature type="domain" description="Response regulatory" evidence="20">
    <location>
        <begin position="548"/>
        <end position="663"/>
    </location>
</feature>
<evidence type="ECO:0000256" key="1">
    <source>
        <dbReference type="ARBA" id="ARBA00000085"/>
    </source>
</evidence>
<evidence type="ECO:0000256" key="16">
    <source>
        <dbReference type="PROSITE-ProRule" id="PRU00110"/>
    </source>
</evidence>
<dbReference type="PANTHER" id="PTHR43047:SF78">
    <property type="entry name" value="SENSORY_REGULATORY PROTEIN RPFC"/>
    <property type="match status" value="1"/>
</dbReference>
<dbReference type="InterPro" id="IPR007891">
    <property type="entry name" value="CHASE3"/>
</dbReference>
<evidence type="ECO:0000259" key="20">
    <source>
        <dbReference type="PROSITE" id="PS50110"/>
    </source>
</evidence>
<dbReference type="EC" id="2.7.13.3" evidence="3"/>
<evidence type="ECO:0000256" key="3">
    <source>
        <dbReference type="ARBA" id="ARBA00012438"/>
    </source>
</evidence>
<evidence type="ECO:0000259" key="21">
    <source>
        <dbReference type="PROSITE" id="PS50885"/>
    </source>
</evidence>
<dbReference type="GO" id="GO:0005524">
    <property type="term" value="F:ATP binding"/>
    <property type="evidence" value="ECO:0007669"/>
    <property type="project" value="UniProtKB-KW"/>
</dbReference>
<dbReference type="SUPFAM" id="SSF55874">
    <property type="entry name" value="ATPase domain of HSP90 chaperone/DNA topoisomerase II/histidine kinase"/>
    <property type="match status" value="1"/>
</dbReference>
<feature type="domain" description="HAMP" evidence="21">
    <location>
        <begin position="218"/>
        <end position="277"/>
    </location>
</feature>
<dbReference type="InterPro" id="IPR036641">
    <property type="entry name" value="HPT_dom_sf"/>
</dbReference>
<keyword evidence="11" id="KW-0378">Hydrolase</keyword>
<feature type="domain" description="HPt" evidence="22">
    <location>
        <begin position="712"/>
        <end position="808"/>
    </location>
</feature>
<comment type="subcellular location">
    <subcellularLocation>
        <location evidence="2">Cell inner membrane</location>
        <topology evidence="2">Multi-pass membrane protein</topology>
    </subcellularLocation>
</comment>
<organism evidence="23 24">
    <name type="scientific">Vibrio splendidus</name>
    <dbReference type="NCBI Taxonomy" id="29497"/>
    <lineage>
        <taxon>Bacteria</taxon>
        <taxon>Pseudomonadati</taxon>
        <taxon>Pseudomonadota</taxon>
        <taxon>Gammaproteobacteria</taxon>
        <taxon>Vibrionales</taxon>
        <taxon>Vibrionaceae</taxon>
        <taxon>Vibrio</taxon>
    </lineage>
</organism>
<evidence type="ECO:0000256" key="12">
    <source>
        <dbReference type="ARBA" id="ARBA00022840"/>
    </source>
</evidence>
<accession>A0A2N7JM34</accession>
<keyword evidence="15 18" id="KW-0472">Membrane</keyword>
<dbReference type="PROSITE" id="PS50894">
    <property type="entry name" value="HPT"/>
    <property type="match status" value="1"/>
</dbReference>
<dbReference type="InterPro" id="IPR036097">
    <property type="entry name" value="HisK_dim/P_sf"/>
</dbReference>
<keyword evidence="4" id="KW-1003">Cell membrane</keyword>
<dbReference type="CDD" id="cd16922">
    <property type="entry name" value="HATPase_EvgS-ArcB-TorS-like"/>
    <property type="match status" value="1"/>
</dbReference>
<dbReference type="InterPro" id="IPR005467">
    <property type="entry name" value="His_kinase_dom"/>
</dbReference>
<feature type="transmembrane region" description="Helical" evidence="18">
    <location>
        <begin position="15"/>
        <end position="33"/>
    </location>
</feature>
<dbReference type="Pfam" id="PF01627">
    <property type="entry name" value="Hpt"/>
    <property type="match status" value="1"/>
</dbReference>
<evidence type="ECO:0000256" key="13">
    <source>
        <dbReference type="ARBA" id="ARBA00022989"/>
    </source>
</evidence>
<dbReference type="AlphaFoldDB" id="A0A2N7JM34"/>
<evidence type="ECO:0000256" key="6">
    <source>
        <dbReference type="ARBA" id="ARBA00022553"/>
    </source>
</evidence>
<dbReference type="Gene3D" id="1.10.287.130">
    <property type="match status" value="1"/>
</dbReference>
<dbReference type="InterPro" id="IPR008207">
    <property type="entry name" value="Sig_transdc_His_kin_Hpt_dom"/>
</dbReference>
<reference evidence="24" key="1">
    <citation type="submission" date="2016-07" db="EMBL/GenBank/DDBJ databases">
        <title>Nontailed viruses are major unrecognized killers of bacteria in the ocean.</title>
        <authorList>
            <person name="Kauffman K."/>
            <person name="Hussain F."/>
            <person name="Yang J."/>
            <person name="Arevalo P."/>
            <person name="Brown J."/>
            <person name="Cutler M."/>
            <person name="Kelly L."/>
            <person name="Polz M.F."/>
        </authorList>
    </citation>
    <scope>NUCLEOTIDE SEQUENCE [LARGE SCALE GENOMIC DNA]</scope>
    <source>
        <strain evidence="24">10N.261.48.B5</strain>
    </source>
</reference>
<keyword evidence="12" id="KW-0067">ATP-binding</keyword>
<evidence type="ECO:0000256" key="14">
    <source>
        <dbReference type="ARBA" id="ARBA00023012"/>
    </source>
</evidence>
<dbReference type="FunFam" id="1.10.287.130:FF:000004">
    <property type="entry name" value="Ethylene receptor 1"/>
    <property type="match status" value="1"/>
</dbReference>
<dbReference type="InterPro" id="IPR003660">
    <property type="entry name" value="HAMP_dom"/>
</dbReference>
<keyword evidence="8 18" id="KW-0812">Transmembrane</keyword>
<name>A0A2N7JM34_VIBSP</name>
<dbReference type="RefSeq" id="WP_102553451.1">
    <property type="nucleotide sequence ID" value="NZ_MCZF01000272.1"/>
</dbReference>
<evidence type="ECO:0000256" key="11">
    <source>
        <dbReference type="ARBA" id="ARBA00022801"/>
    </source>
</evidence>
<dbReference type="Pfam" id="PF00072">
    <property type="entry name" value="Response_reg"/>
    <property type="match status" value="1"/>
</dbReference>
<dbReference type="InterPro" id="IPR011006">
    <property type="entry name" value="CheY-like_superfamily"/>
</dbReference>
<dbReference type="CDD" id="cd00082">
    <property type="entry name" value="HisKA"/>
    <property type="match status" value="1"/>
</dbReference>
<dbReference type="Pfam" id="PF05227">
    <property type="entry name" value="CHASE3"/>
    <property type="match status" value="1"/>
</dbReference>
<dbReference type="Gene3D" id="3.40.50.2300">
    <property type="match status" value="1"/>
</dbReference>
<evidence type="ECO:0000256" key="2">
    <source>
        <dbReference type="ARBA" id="ARBA00004429"/>
    </source>
</evidence>
<dbReference type="InterPro" id="IPR003594">
    <property type="entry name" value="HATPase_dom"/>
</dbReference>
<dbReference type="Pfam" id="PF00512">
    <property type="entry name" value="HisKA"/>
    <property type="match status" value="1"/>
</dbReference>
<evidence type="ECO:0000256" key="18">
    <source>
        <dbReference type="SAM" id="Phobius"/>
    </source>
</evidence>
<gene>
    <name evidence="23" type="ORF">BCT54_01170</name>
</gene>
<keyword evidence="9" id="KW-0547">Nucleotide-binding</keyword>
<evidence type="ECO:0000256" key="5">
    <source>
        <dbReference type="ARBA" id="ARBA00022519"/>
    </source>
</evidence>
<dbReference type="Gene3D" id="1.20.120.160">
    <property type="entry name" value="HPT domain"/>
    <property type="match status" value="1"/>
</dbReference>
<dbReference type="Gene3D" id="6.10.340.10">
    <property type="match status" value="1"/>
</dbReference>
<proteinExistence type="predicted"/>
<keyword evidence="6 17" id="KW-0597">Phosphoprotein</keyword>
<dbReference type="FunFam" id="3.30.565.10:FF:000010">
    <property type="entry name" value="Sensor histidine kinase RcsC"/>
    <property type="match status" value="1"/>
</dbReference>
<feature type="modified residue" description="Phosphohistidine" evidence="16">
    <location>
        <position position="751"/>
    </location>
</feature>
<evidence type="ECO:0000313" key="23">
    <source>
        <dbReference type="EMBL" id="PMM42614.1"/>
    </source>
</evidence>
<evidence type="ECO:0000256" key="17">
    <source>
        <dbReference type="PROSITE-ProRule" id="PRU00169"/>
    </source>
</evidence>
<evidence type="ECO:0000256" key="4">
    <source>
        <dbReference type="ARBA" id="ARBA00022475"/>
    </source>
</evidence>
<dbReference type="PROSITE" id="PS50109">
    <property type="entry name" value="HIS_KIN"/>
    <property type="match status" value="1"/>
</dbReference>
<dbReference type="SUPFAM" id="SSF52172">
    <property type="entry name" value="CheY-like"/>
    <property type="match status" value="1"/>
</dbReference>
<dbReference type="PANTHER" id="PTHR43047">
    <property type="entry name" value="TWO-COMPONENT HISTIDINE PROTEIN KINASE"/>
    <property type="match status" value="1"/>
</dbReference>
<evidence type="ECO:0000256" key="7">
    <source>
        <dbReference type="ARBA" id="ARBA00022679"/>
    </source>
</evidence>
<dbReference type="SUPFAM" id="SSF47226">
    <property type="entry name" value="Histidine-containing phosphotransfer domain, HPT domain"/>
    <property type="match status" value="1"/>
</dbReference>
<evidence type="ECO:0000256" key="15">
    <source>
        <dbReference type="ARBA" id="ARBA00023136"/>
    </source>
</evidence>
<keyword evidence="7" id="KW-0808">Transferase</keyword>
<dbReference type="Proteomes" id="UP000235533">
    <property type="component" value="Unassembled WGS sequence"/>
</dbReference>
<dbReference type="SMART" id="SM00387">
    <property type="entry name" value="HATPase_c"/>
    <property type="match status" value="1"/>
</dbReference>
<protein>
    <recommendedName>
        <fullName evidence="3">histidine kinase</fullName>
        <ecNumber evidence="3">2.7.13.3</ecNumber>
    </recommendedName>
</protein>
<dbReference type="InterPro" id="IPR003661">
    <property type="entry name" value="HisK_dim/P_dom"/>
</dbReference>
<feature type="domain" description="Histidine kinase" evidence="19">
    <location>
        <begin position="306"/>
        <end position="524"/>
    </location>
</feature>
<comment type="caution">
    <text evidence="23">The sequence shown here is derived from an EMBL/GenBank/DDBJ whole genome shotgun (WGS) entry which is preliminary data.</text>
</comment>
<feature type="transmembrane region" description="Helical" evidence="18">
    <location>
        <begin position="196"/>
        <end position="215"/>
    </location>
</feature>
<keyword evidence="5" id="KW-0997">Cell inner membrane</keyword>
<keyword evidence="10 23" id="KW-0418">Kinase</keyword>
<dbReference type="SMART" id="SM00448">
    <property type="entry name" value="REC"/>
    <property type="match status" value="1"/>
</dbReference>
<dbReference type="Pfam" id="PF00672">
    <property type="entry name" value="HAMP"/>
    <property type="match status" value="1"/>
</dbReference>
<dbReference type="InterPro" id="IPR004358">
    <property type="entry name" value="Sig_transdc_His_kin-like_C"/>
</dbReference>